<dbReference type="EMBL" id="JAHYIQ010000021">
    <property type="protein sequence ID" value="KAK1123035.1"/>
    <property type="molecule type" value="Genomic_DNA"/>
</dbReference>
<dbReference type="AlphaFoldDB" id="A0AA40FQE4"/>
<evidence type="ECO:0000313" key="2">
    <source>
        <dbReference type="EMBL" id="KAK1123035.1"/>
    </source>
</evidence>
<feature type="compositionally biased region" description="Basic and acidic residues" evidence="1">
    <location>
        <begin position="83"/>
        <end position="92"/>
    </location>
</feature>
<protein>
    <submittedName>
        <fullName evidence="2">Uncharacterized protein</fullName>
    </submittedName>
</protein>
<keyword evidence="3" id="KW-1185">Reference proteome</keyword>
<evidence type="ECO:0000256" key="1">
    <source>
        <dbReference type="SAM" id="MobiDB-lite"/>
    </source>
</evidence>
<dbReference type="Proteomes" id="UP001177670">
    <property type="component" value="Unassembled WGS sequence"/>
</dbReference>
<reference evidence="2" key="1">
    <citation type="submission" date="2021-10" db="EMBL/GenBank/DDBJ databases">
        <title>Melipona bicolor Genome sequencing and assembly.</title>
        <authorList>
            <person name="Araujo N.S."/>
            <person name="Arias M.C."/>
        </authorList>
    </citation>
    <scope>NUCLEOTIDE SEQUENCE</scope>
    <source>
        <strain evidence="2">USP_2M_L1-L4_2017</strain>
        <tissue evidence="2">Whole body</tissue>
    </source>
</reference>
<proteinExistence type="predicted"/>
<name>A0AA40FQE4_9HYME</name>
<evidence type="ECO:0000313" key="3">
    <source>
        <dbReference type="Proteomes" id="UP001177670"/>
    </source>
</evidence>
<organism evidence="2 3">
    <name type="scientific">Melipona bicolor</name>
    <dbReference type="NCBI Taxonomy" id="60889"/>
    <lineage>
        <taxon>Eukaryota</taxon>
        <taxon>Metazoa</taxon>
        <taxon>Ecdysozoa</taxon>
        <taxon>Arthropoda</taxon>
        <taxon>Hexapoda</taxon>
        <taxon>Insecta</taxon>
        <taxon>Pterygota</taxon>
        <taxon>Neoptera</taxon>
        <taxon>Endopterygota</taxon>
        <taxon>Hymenoptera</taxon>
        <taxon>Apocrita</taxon>
        <taxon>Aculeata</taxon>
        <taxon>Apoidea</taxon>
        <taxon>Anthophila</taxon>
        <taxon>Apidae</taxon>
        <taxon>Melipona</taxon>
    </lineage>
</organism>
<comment type="caution">
    <text evidence="2">The sequence shown here is derived from an EMBL/GenBank/DDBJ whole genome shotgun (WGS) entry which is preliminary data.</text>
</comment>
<feature type="compositionally biased region" description="Acidic residues" evidence="1">
    <location>
        <begin position="93"/>
        <end position="170"/>
    </location>
</feature>
<feature type="compositionally biased region" description="Low complexity" evidence="1">
    <location>
        <begin position="197"/>
        <end position="210"/>
    </location>
</feature>
<accession>A0AA40FQE4</accession>
<feature type="region of interest" description="Disordered" evidence="1">
    <location>
        <begin position="83"/>
        <end position="210"/>
    </location>
</feature>
<gene>
    <name evidence="2" type="ORF">K0M31_008671</name>
</gene>
<sequence length="210" mass="22723">MFLSISLSLSPFPPHSHLAFQRVPGIETRISDPVRSSKRERSTPSRLLRLVASCFLCSSRDFIISGSSDRERVLLHVDAKIGSFDDGRRPLNDNDDDDDYEDDNDNDNDDDDDDDDNDDNDVDVDDDDDDDNDDNDDDDDNDDNGDGDDDGGDDDDAVDDDGNDGDDDGRDDGVAAAAVDAARSRAGSSTSPPRDPCSTASSSSSRSCCT</sequence>